<comment type="similarity">
    <text evidence="1">Belongs to the peptidase C48 family.</text>
</comment>
<evidence type="ECO:0000313" key="6">
    <source>
        <dbReference type="EMBL" id="CAH0112256.1"/>
    </source>
</evidence>
<evidence type="ECO:0000259" key="5">
    <source>
        <dbReference type="PROSITE" id="PS50600"/>
    </source>
</evidence>
<dbReference type="GO" id="GO:0019784">
    <property type="term" value="F:deNEDDylase activity"/>
    <property type="evidence" value="ECO:0007669"/>
    <property type="project" value="InterPro"/>
</dbReference>
<sequence length="207" mass="23571">MCDDEIVLNYHNSLLRKSDVDLLRNPHCWLNDRLIGFWFEYLENSNLNDSSLCLICPEVAQFIKLGELPETSAFVDPLDLNSRSLVLLPVNDSMSLDHPGGSHWSLLVYDCFAKKSYHFDSLIGSNLNHAKKIAYNLNLSKEFVEVRCTQQQNSYDCGVFVCCNAENVVKYCSVNKGELKSLPLLSIDVFENQRNHMLQVVTTLSCK</sequence>
<protein>
    <recommendedName>
        <fullName evidence="5">Ubiquitin-like protease family profile domain-containing protein</fullName>
    </recommendedName>
</protein>
<organism evidence="6 7">
    <name type="scientific">Daphnia galeata</name>
    <dbReference type="NCBI Taxonomy" id="27404"/>
    <lineage>
        <taxon>Eukaryota</taxon>
        <taxon>Metazoa</taxon>
        <taxon>Ecdysozoa</taxon>
        <taxon>Arthropoda</taxon>
        <taxon>Crustacea</taxon>
        <taxon>Branchiopoda</taxon>
        <taxon>Diplostraca</taxon>
        <taxon>Cladocera</taxon>
        <taxon>Anomopoda</taxon>
        <taxon>Daphniidae</taxon>
        <taxon>Daphnia</taxon>
    </lineage>
</organism>
<keyword evidence="3" id="KW-0378">Hydrolase</keyword>
<name>A0A8J2S0B0_9CRUS</name>
<dbReference type="GO" id="GO:0008234">
    <property type="term" value="F:cysteine-type peptidase activity"/>
    <property type="evidence" value="ECO:0007669"/>
    <property type="project" value="UniProtKB-KW"/>
</dbReference>
<dbReference type="AlphaFoldDB" id="A0A8J2S0B0"/>
<dbReference type="InterPro" id="IPR044613">
    <property type="entry name" value="Nep1/2-like"/>
</dbReference>
<dbReference type="InterPro" id="IPR003653">
    <property type="entry name" value="Peptidase_C48_C"/>
</dbReference>
<dbReference type="EMBL" id="CAKKLH010000325">
    <property type="protein sequence ID" value="CAH0112256.1"/>
    <property type="molecule type" value="Genomic_DNA"/>
</dbReference>
<accession>A0A8J2S0B0</accession>
<evidence type="ECO:0000256" key="1">
    <source>
        <dbReference type="ARBA" id="ARBA00005234"/>
    </source>
</evidence>
<evidence type="ECO:0000256" key="3">
    <source>
        <dbReference type="ARBA" id="ARBA00022801"/>
    </source>
</evidence>
<dbReference type="Pfam" id="PF02902">
    <property type="entry name" value="Peptidase_C48"/>
    <property type="match status" value="1"/>
</dbReference>
<keyword evidence="7" id="KW-1185">Reference proteome</keyword>
<dbReference type="GO" id="GO:0006508">
    <property type="term" value="P:proteolysis"/>
    <property type="evidence" value="ECO:0007669"/>
    <property type="project" value="UniProtKB-KW"/>
</dbReference>
<dbReference type="PROSITE" id="PS50600">
    <property type="entry name" value="ULP_PROTEASE"/>
    <property type="match status" value="1"/>
</dbReference>
<dbReference type="Proteomes" id="UP000789390">
    <property type="component" value="Unassembled WGS sequence"/>
</dbReference>
<evidence type="ECO:0000256" key="2">
    <source>
        <dbReference type="ARBA" id="ARBA00022670"/>
    </source>
</evidence>
<dbReference type="PANTHER" id="PTHR46468:SF1">
    <property type="entry name" value="SENTRIN-SPECIFIC PROTEASE 8"/>
    <property type="match status" value="1"/>
</dbReference>
<evidence type="ECO:0000313" key="7">
    <source>
        <dbReference type="Proteomes" id="UP000789390"/>
    </source>
</evidence>
<gene>
    <name evidence="6" type="ORF">DGAL_LOCUS15971</name>
</gene>
<dbReference type="PANTHER" id="PTHR46468">
    <property type="entry name" value="SENTRIN-SPECIFIC PROTEASE 8"/>
    <property type="match status" value="1"/>
</dbReference>
<evidence type="ECO:0000256" key="4">
    <source>
        <dbReference type="ARBA" id="ARBA00022807"/>
    </source>
</evidence>
<keyword evidence="4" id="KW-0788">Thiol protease</keyword>
<dbReference type="GO" id="GO:0000338">
    <property type="term" value="P:protein deneddylation"/>
    <property type="evidence" value="ECO:0007669"/>
    <property type="project" value="TreeGrafter"/>
</dbReference>
<dbReference type="OrthoDB" id="5065855at2759"/>
<dbReference type="InterPro" id="IPR038765">
    <property type="entry name" value="Papain-like_cys_pep_sf"/>
</dbReference>
<proteinExistence type="inferred from homology"/>
<dbReference type="Gene3D" id="3.40.395.10">
    <property type="entry name" value="Adenoviral Proteinase, Chain A"/>
    <property type="match status" value="1"/>
</dbReference>
<feature type="domain" description="Ubiquitin-like protease family profile" evidence="5">
    <location>
        <begin position="13"/>
        <end position="168"/>
    </location>
</feature>
<keyword evidence="2" id="KW-0645">Protease</keyword>
<reference evidence="6" key="1">
    <citation type="submission" date="2021-11" db="EMBL/GenBank/DDBJ databases">
        <authorList>
            <person name="Schell T."/>
        </authorList>
    </citation>
    <scope>NUCLEOTIDE SEQUENCE</scope>
    <source>
        <strain evidence="6">M5</strain>
    </source>
</reference>
<comment type="caution">
    <text evidence="6">The sequence shown here is derived from an EMBL/GenBank/DDBJ whole genome shotgun (WGS) entry which is preliminary data.</text>
</comment>
<dbReference type="SUPFAM" id="SSF54001">
    <property type="entry name" value="Cysteine proteinases"/>
    <property type="match status" value="1"/>
</dbReference>